<proteinExistence type="predicted"/>
<organism evidence="1 2">
    <name type="scientific">Ixodes persulcatus</name>
    <name type="common">Taiga tick</name>
    <dbReference type="NCBI Taxonomy" id="34615"/>
    <lineage>
        <taxon>Eukaryota</taxon>
        <taxon>Metazoa</taxon>
        <taxon>Ecdysozoa</taxon>
        <taxon>Arthropoda</taxon>
        <taxon>Chelicerata</taxon>
        <taxon>Arachnida</taxon>
        <taxon>Acari</taxon>
        <taxon>Parasitiformes</taxon>
        <taxon>Ixodida</taxon>
        <taxon>Ixodoidea</taxon>
        <taxon>Ixodidae</taxon>
        <taxon>Ixodinae</taxon>
        <taxon>Ixodes</taxon>
    </lineage>
</organism>
<name>A0AC60NWP1_IXOPE</name>
<gene>
    <name evidence="1" type="ORF">HPB47_011387</name>
</gene>
<evidence type="ECO:0000313" key="2">
    <source>
        <dbReference type="Proteomes" id="UP000805193"/>
    </source>
</evidence>
<evidence type="ECO:0000313" key="1">
    <source>
        <dbReference type="EMBL" id="KAG0411500.1"/>
    </source>
</evidence>
<dbReference type="EMBL" id="JABSTQ010011427">
    <property type="protein sequence ID" value="KAG0411500.1"/>
    <property type="molecule type" value="Genomic_DNA"/>
</dbReference>
<keyword evidence="2" id="KW-1185">Reference proteome</keyword>
<protein>
    <submittedName>
        <fullName evidence="1">Uncharacterized protein</fullName>
    </submittedName>
</protein>
<reference evidence="1 2" key="1">
    <citation type="journal article" date="2020" name="Cell">
        <title>Large-Scale Comparative Analyses of Tick Genomes Elucidate Their Genetic Diversity and Vector Capacities.</title>
        <authorList>
            <consortium name="Tick Genome and Microbiome Consortium (TIGMIC)"/>
            <person name="Jia N."/>
            <person name="Wang J."/>
            <person name="Shi W."/>
            <person name="Du L."/>
            <person name="Sun Y."/>
            <person name="Zhan W."/>
            <person name="Jiang J.F."/>
            <person name="Wang Q."/>
            <person name="Zhang B."/>
            <person name="Ji P."/>
            <person name="Bell-Sakyi L."/>
            <person name="Cui X.M."/>
            <person name="Yuan T.T."/>
            <person name="Jiang B.G."/>
            <person name="Yang W.F."/>
            <person name="Lam T.T."/>
            <person name="Chang Q.C."/>
            <person name="Ding S.J."/>
            <person name="Wang X.J."/>
            <person name="Zhu J.G."/>
            <person name="Ruan X.D."/>
            <person name="Zhao L."/>
            <person name="Wei J.T."/>
            <person name="Ye R.Z."/>
            <person name="Que T.C."/>
            <person name="Du C.H."/>
            <person name="Zhou Y.H."/>
            <person name="Cheng J.X."/>
            <person name="Dai P.F."/>
            <person name="Guo W.B."/>
            <person name="Han X.H."/>
            <person name="Huang E.J."/>
            <person name="Li L.F."/>
            <person name="Wei W."/>
            <person name="Gao Y.C."/>
            <person name="Liu J.Z."/>
            <person name="Shao H.Z."/>
            <person name="Wang X."/>
            <person name="Wang C.C."/>
            <person name="Yang T.C."/>
            <person name="Huo Q.B."/>
            <person name="Li W."/>
            <person name="Chen H.Y."/>
            <person name="Chen S.E."/>
            <person name="Zhou L.G."/>
            <person name="Ni X.B."/>
            <person name="Tian J.H."/>
            <person name="Sheng Y."/>
            <person name="Liu T."/>
            <person name="Pan Y.S."/>
            <person name="Xia L.Y."/>
            <person name="Li J."/>
            <person name="Zhao F."/>
            <person name="Cao W.C."/>
        </authorList>
    </citation>
    <scope>NUCLEOTIDE SEQUENCE [LARGE SCALE GENOMIC DNA]</scope>
    <source>
        <strain evidence="1">Iper-2018</strain>
    </source>
</reference>
<dbReference type="Proteomes" id="UP000805193">
    <property type="component" value="Unassembled WGS sequence"/>
</dbReference>
<accession>A0AC60NWP1</accession>
<comment type="caution">
    <text evidence="1">The sequence shown here is derived from an EMBL/GenBank/DDBJ whole genome shotgun (WGS) entry which is preliminary data.</text>
</comment>
<sequence length="705" mass="79025">MAPTAQENVSVDARGVLIMIVALAGITALWVNEFRPADDGFDPSTYVYRSPQSPHKGHSREATREPPKPVLLSLEDCGKLAQDAVREYVQRHAAEPRDDSAEDSAPIDDDEASKARDYEEASMTEEYRHGGSKAAARHAEAEDTSAQSEEEHEEAHAPELADSEEEASEEGETTGHEAEEESEEEVGATEEEEDEEEEESGEETEGEHAPEEEEEEGENSDEADAGLEAEEPEGSEEEGGSSEGDKSQEQEEEEEARAGPRSRKHIADVLGFRDIGSDDDKEEDSLIQEILQELKKLSVNAIQPMEKLYKFKDISTRVLGDAEIFNKPMALFLGPWSAGKSSVINYLLGTEHTKAGLKTGPQPTDIDFTIVHYADKLQRASGTEMAAHWAFSSVNKFGQGFLDHFRGIGLPHPLLQKVTIVDTPGILDKRKVENYPFNDAFQWFIDRADAIYVVFDPSKLEIGEEMATLLDQLKGREAQTRFLLNKADFVQPHDIMRVTGQLLWNVSPLLGSSEAPVIHTVSMTSRPYHAGTPAQFFHEQELALLDHLREIMDERVENTIAYARRHAVRVRNHAKLVDCYLSTFYKQKGIFGSKKKVAEAITKEPNKYNIFEGLSRLNNVSRYDLPDPQIYYKFFKLNPVYEFKPLIDTCTYFKGCPLDKLDIAIAYDLPQLLGKYNDKTKLKKDHEKSATGQVPVPMGTEEQRS</sequence>